<protein>
    <submittedName>
        <fullName evidence="1">Uncharacterized protein</fullName>
    </submittedName>
</protein>
<dbReference type="GeneID" id="84229192"/>
<organism evidence="1 2">
    <name type="scientific">Methanolobus mangrovi</name>
    <dbReference type="NCBI Taxonomy" id="3072977"/>
    <lineage>
        <taxon>Archaea</taxon>
        <taxon>Methanobacteriati</taxon>
        <taxon>Methanobacteriota</taxon>
        <taxon>Stenosarchaea group</taxon>
        <taxon>Methanomicrobia</taxon>
        <taxon>Methanosarcinales</taxon>
        <taxon>Methanosarcinaceae</taxon>
        <taxon>Methanolobus</taxon>
    </lineage>
</organism>
<reference evidence="1" key="1">
    <citation type="submission" date="2023-08" db="EMBL/GenBank/DDBJ databases">
        <title>Methanolobus mangrovi sp. nov. and Methanolobus sediminis sp. nov, two novel methylotrophic methanogens isolated from mangrove sediments in China.</title>
        <authorList>
            <person name="Zhou J."/>
        </authorList>
    </citation>
    <scope>NUCLEOTIDE SEQUENCE</scope>
    <source>
        <strain evidence="1">FTZ2</strain>
    </source>
</reference>
<proteinExistence type="predicted"/>
<gene>
    <name evidence="1" type="ORF">RE476_03585</name>
</gene>
<keyword evidence="2" id="KW-1185">Reference proteome</keyword>
<evidence type="ECO:0000313" key="2">
    <source>
        <dbReference type="Proteomes" id="UP001183006"/>
    </source>
</evidence>
<accession>A0AA51UGM5</accession>
<dbReference type="KEGG" id="mmav:RE476_03585"/>
<sequence>MSPVNRLTITLAPYYREKLELMSDFFGCSQAEVVRIALMKLWEEER</sequence>
<name>A0AA51UGM5_9EURY</name>
<dbReference type="Proteomes" id="UP001183006">
    <property type="component" value="Chromosome"/>
</dbReference>
<evidence type="ECO:0000313" key="1">
    <source>
        <dbReference type="EMBL" id="WMW22917.1"/>
    </source>
</evidence>
<dbReference type="AlphaFoldDB" id="A0AA51UGM5"/>
<dbReference type="EMBL" id="CP133594">
    <property type="protein sequence ID" value="WMW22917.1"/>
    <property type="molecule type" value="Genomic_DNA"/>
</dbReference>
<dbReference type="RefSeq" id="WP_309309031.1">
    <property type="nucleotide sequence ID" value="NZ_CP133594.1"/>
</dbReference>